<keyword evidence="2" id="KW-0479">Metal-binding</keyword>
<comment type="caution">
    <text evidence="10">The sequence shown here is derived from an EMBL/GenBank/DDBJ whole genome shotgun (WGS) entry which is preliminary data.</text>
</comment>
<name>A0A8J6H7X8_TENMO</name>
<evidence type="ECO:0000313" key="11">
    <source>
        <dbReference type="Proteomes" id="UP000719412"/>
    </source>
</evidence>
<keyword evidence="6" id="KW-0539">Nucleus</keyword>
<dbReference type="InterPro" id="IPR017884">
    <property type="entry name" value="SANT_dom"/>
</dbReference>
<evidence type="ECO:0000256" key="7">
    <source>
        <dbReference type="SAM" id="MobiDB-lite"/>
    </source>
</evidence>
<evidence type="ECO:0000259" key="9">
    <source>
        <dbReference type="PROSITE" id="PS51293"/>
    </source>
</evidence>
<comment type="subcellular location">
    <subcellularLocation>
        <location evidence="1">Nucleus</location>
    </subcellularLocation>
</comment>
<gene>
    <name evidence="10" type="ORF">GEV33_013880</name>
</gene>
<organism evidence="10 11">
    <name type="scientific">Tenebrio molitor</name>
    <name type="common">Yellow mealworm beetle</name>
    <dbReference type="NCBI Taxonomy" id="7067"/>
    <lineage>
        <taxon>Eukaryota</taxon>
        <taxon>Metazoa</taxon>
        <taxon>Ecdysozoa</taxon>
        <taxon>Arthropoda</taxon>
        <taxon>Hexapoda</taxon>
        <taxon>Insecta</taxon>
        <taxon>Pterygota</taxon>
        <taxon>Neoptera</taxon>
        <taxon>Endopterygota</taxon>
        <taxon>Coleoptera</taxon>
        <taxon>Polyphaga</taxon>
        <taxon>Cucujiformia</taxon>
        <taxon>Tenebrionidae</taxon>
        <taxon>Tenebrio</taxon>
    </lineage>
</organism>
<feature type="compositionally biased region" description="Basic and acidic residues" evidence="7">
    <location>
        <begin position="28"/>
        <end position="41"/>
    </location>
</feature>
<keyword evidence="5" id="KW-0238">DNA-binding</keyword>
<evidence type="ECO:0000256" key="5">
    <source>
        <dbReference type="ARBA" id="ARBA00023125"/>
    </source>
</evidence>
<keyword evidence="4" id="KW-0862">Zinc</keyword>
<dbReference type="GO" id="GO:0000122">
    <property type="term" value="P:negative regulation of transcription by RNA polymerase II"/>
    <property type="evidence" value="ECO:0007669"/>
    <property type="project" value="TreeGrafter"/>
</dbReference>
<dbReference type="SMART" id="SM00717">
    <property type="entry name" value="SANT"/>
    <property type="match status" value="1"/>
</dbReference>
<dbReference type="GO" id="GO:0003714">
    <property type="term" value="F:transcription corepressor activity"/>
    <property type="evidence" value="ECO:0007669"/>
    <property type="project" value="TreeGrafter"/>
</dbReference>
<keyword evidence="11" id="KW-1185">Reference proteome</keyword>
<dbReference type="GO" id="GO:0003677">
    <property type="term" value="F:DNA binding"/>
    <property type="evidence" value="ECO:0007669"/>
    <property type="project" value="UniProtKB-KW"/>
</dbReference>
<dbReference type="AlphaFoldDB" id="A0A8J6H7X8"/>
<dbReference type="CDD" id="cd11661">
    <property type="entry name" value="SANT_MTA3_like"/>
    <property type="match status" value="1"/>
</dbReference>
<keyword evidence="3" id="KW-0863">Zinc-finger</keyword>
<dbReference type="PANTHER" id="PTHR10865:SF28">
    <property type="entry name" value="ELM2 DOMAIN-CONTAINING PROTEIN"/>
    <property type="match status" value="1"/>
</dbReference>
<evidence type="ECO:0000313" key="10">
    <source>
        <dbReference type="EMBL" id="KAH0808908.1"/>
    </source>
</evidence>
<dbReference type="Proteomes" id="UP000719412">
    <property type="component" value="Unassembled WGS sequence"/>
</dbReference>
<accession>A0A8J6H7X8</accession>
<evidence type="ECO:0000256" key="6">
    <source>
        <dbReference type="ARBA" id="ARBA00023242"/>
    </source>
</evidence>
<proteinExistence type="predicted"/>
<dbReference type="PROSITE" id="PS51156">
    <property type="entry name" value="ELM2"/>
    <property type="match status" value="1"/>
</dbReference>
<dbReference type="PROSITE" id="PS51293">
    <property type="entry name" value="SANT"/>
    <property type="match status" value="1"/>
</dbReference>
<evidence type="ECO:0000256" key="3">
    <source>
        <dbReference type="ARBA" id="ARBA00022771"/>
    </source>
</evidence>
<evidence type="ECO:0000259" key="8">
    <source>
        <dbReference type="PROSITE" id="PS51156"/>
    </source>
</evidence>
<reference evidence="10" key="2">
    <citation type="submission" date="2021-08" db="EMBL/GenBank/DDBJ databases">
        <authorList>
            <person name="Eriksson T."/>
        </authorList>
    </citation>
    <scope>NUCLEOTIDE SEQUENCE</scope>
    <source>
        <strain evidence="10">Stoneville</strain>
        <tissue evidence="10">Whole head</tissue>
    </source>
</reference>
<feature type="region of interest" description="Disordered" evidence="7">
    <location>
        <begin position="78"/>
        <end position="104"/>
    </location>
</feature>
<dbReference type="FunFam" id="1.10.10.60:FF:000012">
    <property type="entry name" value="Metastasis-associated 1 family, member 3"/>
    <property type="match status" value="1"/>
</dbReference>
<feature type="domain" description="SANT" evidence="9">
    <location>
        <begin position="196"/>
        <end position="248"/>
    </location>
</feature>
<evidence type="ECO:0000256" key="2">
    <source>
        <dbReference type="ARBA" id="ARBA00022723"/>
    </source>
</evidence>
<evidence type="ECO:0008006" key="12">
    <source>
        <dbReference type="Google" id="ProtNLM"/>
    </source>
</evidence>
<evidence type="ECO:0000256" key="1">
    <source>
        <dbReference type="ARBA" id="ARBA00004123"/>
    </source>
</evidence>
<dbReference type="EMBL" id="JABDTM020028457">
    <property type="protein sequence ID" value="KAH0808908.1"/>
    <property type="molecule type" value="Genomic_DNA"/>
</dbReference>
<dbReference type="PANTHER" id="PTHR10865">
    <property type="entry name" value="METASTASIS-ASSOCIATED PROTEIN AND MESODERM INDUCTION EARLY RESPONSE PROTEIN"/>
    <property type="match status" value="1"/>
</dbReference>
<dbReference type="Gene3D" id="1.10.10.60">
    <property type="entry name" value="Homeodomain-like"/>
    <property type="match status" value="1"/>
</dbReference>
<reference evidence="10" key="1">
    <citation type="journal article" date="2020" name="J Insects Food Feed">
        <title>The yellow mealworm (Tenebrio molitor) genome: a resource for the emerging insects as food and feed industry.</title>
        <authorList>
            <person name="Eriksson T."/>
            <person name="Andere A."/>
            <person name="Kelstrup H."/>
            <person name="Emery V."/>
            <person name="Picard C."/>
        </authorList>
    </citation>
    <scope>NUCLEOTIDE SEQUENCE</scope>
    <source>
        <strain evidence="10">Stoneville</strain>
        <tissue evidence="10">Whole head</tissue>
    </source>
</reference>
<dbReference type="Pfam" id="PF01448">
    <property type="entry name" value="ELM2"/>
    <property type="match status" value="1"/>
</dbReference>
<sequence>MMAEIPFSDEDSGPSIKFFGTSSTTAGEDTHPEEDTFKSILDEDNSVPSEGGYGPVKINGSSIYSEQIEHQIAESLDQLSTKSDPNSASDDDDSDSDEQYRKKARVGNHYQARIPKYLSDIDEGAIQDELLWNPFIIDPNTVEDFLRRISSVTKLLIPMGSHLRDNEQALFILQKNGHDVESAFRELSAGQTAEAEQEKRWSEEECRNFERGIVDFGKNFFLIQKYKVRTRHVGELVQFYYLWKKTERYDLFANRMRSGKKKYSLNPGISDLVCRYLGRQTRGLEPVGPDVQFIVTDTRRDVPQDNSQY</sequence>
<dbReference type="GO" id="GO:0005654">
    <property type="term" value="C:nucleoplasm"/>
    <property type="evidence" value="ECO:0007669"/>
    <property type="project" value="TreeGrafter"/>
</dbReference>
<feature type="region of interest" description="Disordered" evidence="7">
    <location>
        <begin position="1"/>
        <end position="60"/>
    </location>
</feature>
<feature type="domain" description="ELM2" evidence="8">
    <location>
        <begin position="102"/>
        <end position="191"/>
    </location>
</feature>
<dbReference type="InterPro" id="IPR040138">
    <property type="entry name" value="MIER/MTA"/>
</dbReference>
<dbReference type="GO" id="GO:0008270">
    <property type="term" value="F:zinc ion binding"/>
    <property type="evidence" value="ECO:0007669"/>
    <property type="project" value="UniProtKB-KW"/>
</dbReference>
<dbReference type="InterPro" id="IPR001005">
    <property type="entry name" value="SANT/Myb"/>
</dbReference>
<dbReference type="InterPro" id="IPR000949">
    <property type="entry name" value="ELM2_dom"/>
</dbReference>
<protein>
    <recommendedName>
        <fullName evidence="12">Mesoderm induction early response protein 1</fullName>
    </recommendedName>
</protein>
<dbReference type="SUPFAM" id="SSF46689">
    <property type="entry name" value="Homeodomain-like"/>
    <property type="match status" value="1"/>
</dbReference>
<evidence type="ECO:0000256" key="4">
    <source>
        <dbReference type="ARBA" id="ARBA00022833"/>
    </source>
</evidence>
<dbReference type="SMART" id="SM01189">
    <property type="entry name" value="ELM2"/>
    <property type="match status" value="1"/>
</dbReference>
<dbReference type="GO" id="GO:0042826">
    <property type="term" value="F:histone deacetylase binding"/>
    <property type="evidence" value="ECO:0007669"/>
    <property type="project" value="TreeGrafter"/>
</dbReference>
<dbReference type="InterPro" id="IPR009057">
    <property type="entry name" value="Homeodomain-like_sf"/>
</dbReference>